<proteinExistence type="predicted"/>
<dbReference type="KEGG" id="broo:brsh051_20210"/>
<dbReference type="Pfam" id="PF13808">
    <property type="entry name" value="DDE_Tnp_1_assoc"/>
    <property type="match status" value="1"/>
</dbReference>
<evidence type="ECO:0000259" key="2">
    <source>
        <dbReference type="Pfam" id="PF13808"/>
    </source>
</evidence>
<evidence type="ECO:0000313" key="6">
    <source>
        <dbReference type="EMBL" id="BEH02799.1"/>
    </source>
</evidence>
<dbReference type="InterPro" id="IPR032806">
    <property type="entry name" value="YbfD_N"/>
</dbReference>
<feature type="domain" description="H repeat-associated protein N-terminal" evidence="2">
    <location>
        <begin position="20"/>
        <end position="102"/>
    </location>
</feature>
<feature type="domain" description="Transposase IS4-like" evidence="1">
    <location>
        <begin position="114"/>
        <end position="346"/>
    </location>
</feature>
<accession>A0AAN0MGA5</accession>
<evidence type="ECO:0000313" key="5">
    <source>
        <dbReference type="EMBL" id="BEH02740.1"/>
    </source>
</evidence>
<protein>
    <submittedName>
        <fullName evidence="4">ISAs1 family transposase</fullName>
    </submittedName>
</protein>
<dbReference type="PANTHER" id="PTHR30298:SF0">
    <property type="entry name" value="PROTEIN YBFL-RELATED"/>
    <property type="match status" value="1"/>
</dbReference>
<dbReference type="KEGG" id="broo:brsh051_20800"/>
<dbReference type="GO" id="GO:0003677">
    <property type="term" value="F:DNA binding"/>
    <property type="evidence" value="ECO:0007669"/>
    <property type="project" value="InterPro"/>
</dbReference>
<evidence type="ECO:0000259" key="1">
    <source>
        <dbReference type="Pfam" id="PF01609"/>
    </source>
</evidence>
<dbReference type="GO" id="GO:0006313">
    <property type="term" value="P:DNA transposition"/>
    <property type="evidence" value="ECO:0007669"/>
    <property type="project" value="InterPro"/>
</dbReference>
<dbReference type="RefSeq" id="WP_286264634.1">
    <property type="nucleotide sequence ID" value="NZ_AP028056.1"/>
</dbReference>
<dbReference type="KEGG" id="broo:brsh051_14090"/>
<dbReference type="KEGG" id="broo:brsh051_01880"/>
<evidence type="ECO:0000313" key="3">
    <source>
        <dbReference type="EMBL" id="BEH00907.1"/>
    </source>
</evidence>
<dbReference type="EMBL" id="AP028056">
    <property type="protein sequence ID" value="BEH02128.1"/>
    <property type="molecule type" value="Genomic_DNA"/>
</dbReference>
<sequence>MPSSPTVGASRIERAGDLMTALNHVPDPRDPRGVRYPLAGMLAVAVCAVLAGARSFAAIGDWALDLDAGHLDRLDLERAPVESTLRKLFARIDAAALDAALAVFAWCRVRHIAGRRVVAIDGKTVRGARSKAGSAPHLIAALDHATGVVLGQHAVEAKSNEIPAVRDLLAGFDPADLAGCVITADAMHTQDDTAKAIIAAGADYVFTVKANRPTLLAALKALPWNKVPVGSTSTQHGHGRRATRTIKVIETPTLPGWPEFTGAAQVAQLRRTVTKNGKKTVEVVYLITSADHHDAPPATLAAWVQGHWSIENALHWVRDVTYDEDRSHVRTGHAAHVMASLRNTAISILRLTGWDNIATALRHHARNPERAITCALTS</sequence>
<dbReference type="Proteomes" id="UP001431656">
    <property type="component" value="Chromosome"/>
</dbReference>
<keyword evidence="7" id="KW-1185">Reference proteome</keyword>
<dbReference type="InterPro" id="IPR051698">
    <property type="entry name" value="Transposase_11-like"/>
</dbReference>
<name>A0AAN0MGA5_9ACTN</name>
<dbReference type="InterPro" id="IPR047647">
    <property type="entry name" value="ISAs1_transpos"/>
</dbReference>
<reference evidence="4" key="1">
    <citation type="journal article" date="2024" name="Int. J. Syst. Evol. Microbiol.">
        <title>Brooklawnia propionicigenes sp. nov., a facultatively anaerobic, propionate-producing bacterium isolated from a methanogenic reactor treating waste from cattle farms.</title>
        <authorList>
            <person name="Akita Y."/>
            <person name="Ueki A."/>
            <person name="Tonouchi A."/>
            <person name="Sugawara Y."/>
            <person name="Honma S."/>
            <person name="Kaku N."/>
            <person name="Ueki K."/>
        </authorList>
    </citation>
    <scope>NUCLEOTIDE SEQUENCE</scope>
    <source>
        <strain evidence="4">SH051</strain>
    </source>
</reference>
<organism evidence="4 7">
    <name type="scientific">Brooklawnia propionicigenes</name>
    <dbReference type="NCBI Taxonomy" id="3041175"/>
    <lineage>
        <taxon>Bacteria</taxon>
        <taxon>Bacillati</taxon>
        <taxon>Actinomycetota</taxon>
        <taxon>Actinomycetes</taxon>
        <taxon>Propionibacteriales</taxon>
        <taxon>Propionibacteriaceae</taxon>
        <taxon>Brooklawnia</taxon>
    </lineage>
</organism>
<dbReference type="NCBIfam" id="NF033564">
    <property type="entry name" value="transpos_ISAs1"/>
    <property type="match status" value="1"/>
</dbReference>
<dbReference type="EMBL" id="AP028056">
    <property type="protein sequence ID" value="BEH02740.1"/>
    <property type="molecule type" value="Genomic_DNA"/>
</dbReference>
<dbReference type="EMBL" id="AP028056">
    <property type="protein sequence ID" value="BEH02799.1"/>
    <property type="molecule type" value="Genomic_DNA"/>
</dbReference>
<dbReference type="GO" id="GO:0004803">
    <property type="term" value="F:transposase activity"/>
    <property type="evidence" value="ECO:0007669"/>
    <property type="project" value="InterPro"/>
</dbReference>
<dbReference type="EMBL" id="AP028056">
    <property type="protein sequence ID" value="BEH00907.1"/>
    <property type="molecule type" value="Genomic_DNA"/>
</dbReference>
<dbReference type="InterPro" id="IPR002559">
    <property type="entry name" value="Transposase_11"/>
</dbReference>
<evidence type="ECO:0000313" key="7">
    <source>
        <dbReference type="Proteomes" id="UP001431656"/>
    </source>
</evidence>
<dbReference type="AlphaFoldDB" id="A0AAN0MGA5"/>
<dbReference type="Pfam" id="PF01609">
    <property type="entry name" value="DDE_Tnp_1"/>
    <property type="match status" value="1"/>
</dbReference>
<evidence type="ECO:0000313" key="4">
    <source>
        <dbReference type="EMBL" id="BEH02128.1"/>
    </source>
</evidence>
<gene>
    <name evidence="3" type="ORF">brsh051_01880</name>
    <name evidence="4" type="ORF">brsh051_14090</name>
    <name evidence="5" type="ORF">brsh051_20210</name>
    <name evidence="6" type="ORF">brsh051_20800</name>
</gene>
<dbReference type="PANTHER" id="PTHR30298">
    <property type="entry name" value="H REPEAT-ASSOCIATED PREDICTED TRANSPOSASE"/>
    <property type="match status" value="1"/>
</dbReference>